<dbReference type="EMBL" id="FUYX01000002">
    <property type="protein sequence ID" value="SKB47875.1"/>
    <property type="molecule type" value="Genomic_DNA"/>
</dbReference>
<feature type="transmembrane region" description="Helical" evidence="12">
    <location>
        <begin position="306"/>
        <end position="327"/>
    </location>
</feature>
<feature type="domain" description="ABC transmembrane type-1" evidence="13">
    <location>
        <begin position="111"/>
        <end position="323"/>
    </location>
</feature>
<comment type="subcellular location">
    <subcellularLocation>
        <location evidence="1">Cell inner membrane</location>
        <topology evidence="1">Multi-pass membrane protein</topology>
    </subcellularLocation>
    <subcellularLocation>
        <location evidence="12">Cell membrane</location>
        <topology evidence="12">Multi-pass membrane protein</topology>
    </subcellularLocation>
</comment>
<dbReference type="InterPro" id="IPR050809">
    <property type="entry name" value="UgpAE/MalFG_permease"/>
</dbReference>
<evidence type="ECO:0000256" key="11">
    <source>
        <dbReference type="ARBA" id="ARBA00040780"/>
    </source>
</evidence>
<evidence type="ECO:0000256" key="6">
    <source>
        <dbReference type="ARBA" id="ARBA00022519"/>
    </source>
</evidence>
<evidence type="ECO:0000256" key="1">
    <source>
        <dbReference type="ARBA" id="ARBA00004429"/>
    </source>
</evidence>
<protein>
    <recommendedName>
        <fullName evidence="11">sn-glycerol-3-phosphate transport system permease protein UgpA</fullName>
    </recommendedName>
</protein>
<evidence type="ECO:0000256" key="3">
    <source>
        <dbReference type="ARBA" id="ARBA00011557"/>
    </source>
</evidence>
<evidence type="ECO:0000256" key="10">
    <source>
        <dbReference type="ARBA" id="ARBA00037054"/>
    </source>
</evidence>
<comment type="subunit">
    <text evidence="3">The complex is composed of two ATP-binding proteins (UgpC), two transmembrane proteins (UgpA and UgpE) and a solute-binding protein (UgpB).</text>
</comment>
<dbReference type="Proteomes" id="UP000190130">
    <property type="component" value="Unassembled WGS sequence"/>
</dbReference>
<dbReference type="InterPro" id="IPR035906">
    <property type="entry name" value="MetI-like_sf"/>
</dbReference>
<feature type="transmembrane region" description="Helical" evidence="12">
    <location>
        <begin position="242"/>
        <end position="264"/>
    </location>
</feature>
<dbReference type="PANTHER" id="PTHR43227">
    <property type="entry name" value="BLL4140 PROTEIN"/>
    <property type="match status" value="1"/>
</dbReference>
<keyword evidence="5" id="KW-1003">Cell membrane</keyword>
<reference evidence="14 15" key="1">
    <citation type="submission" date="2017-02" db="EMBL/GenBank/DDBJ databases">
        <authorList>
            <person name="Peterson S.W."/>
        </authorList>
    </citation>
    <scope>NUCLEOTIDE SEQUENCE [LARGE SCALE GENOMIC DNA]</scope>
    <source>
        <strain evidence="14 15">DSM 9653</strain>
    </source>
</reference>
<evidence type="ECO:0000256" key="2">
    <source>
        <dbReference type="ARBA" id="ARBA00009306"/>
    </source>
</evidence>
<comment type="similarity">
    <text evidence="2 12">Belongs to the binding-protein-dependent transport system permease family.</text>
</comment>
<keyword evidence="8 12" id="KW-1133">Transmembrane helix</keyword>
<keyword evidence="6" id="KW-0997">Cell inner membrane</keyword>
<dbReference type="PANTHER" id="PTHR43227:SF9">
    <property type="entry name" value="SN-GLYCEROL-3-PHOSPHATE TRANSPORT SYSTEM PERMEASE PROTEIN UGPA"/>
    <property type="match status" value="1"/>
</dbReference>
<dbReference type="GO" id="GO:0005886">
    <property type="term" value="C:plasma membrane"/>
    <property type="evidence" value="ECO:0007669"/>
    <property type="project" value="UniProtKB-SubCell"/>
</dbReference>
<feature type="transmembrane region" description="Helical" evidence="12">
    <location>
        <begin position="148"/>
        <end position="169"/>
    </location>
</feature>
<feature type="transmembrane region" description="Helical" evidence="12">
    <location>
        <begin position="115"/>
        <end position="136"/>
    </location>
</feature>
<keyword evidence="7 12" id="KW-0812">Transmembrane</keyword>
<evidence type="ECO:0000256" key="7">
    <source>
        <dbReference type="ARBA" id="ARBA00022692"/>
    </source>
</evidence>
<evidence type="ECO:0000259" key="13">
    <source>
        <dbReference type="PROSITE" id="PS50928"/>
    </source>
</evidence>
<dbReference type="CDD" id="cd06261">
    <property type="entry name" value="TM_PBP2"/>
    <property type="match status" value="1"/>
</dbReference>
<dbReference type="Pfam" id="PF00528">
    <property type="entry name" value="BPD_transp_1"/>
    <property type="match status" value="1"/>
</dbReference>
<dbReference type="GO" id="GO:0055085">
    <property type="term" value="P:transmembrane transport"/>
    <property type="evidence" value="ECO:0007669"/>
    <property type="project" value="InterPro"/>
</dbReference>
<evidence type="ECO:0000313" key="15">
    <source>
        <dbReference type="Proteomes" id="UP000190130"/>
    </source>
</evidence>
<dbReference type="SUPFAM" id="SSF161098">
    <property type="entry name" value="MetI-like"/>
    <property type="match status" value="1"/>
</dbReference>
<accession>A0A1T5BL49</accession>
<evidence type="ECO:0000256" key="4">
    <source>
        <dbReference type="ARBA" id="ARBA00022448"/>
    </source>
</evidence>
<keyword evidence="4 12" id="KW-0813">Transport</keyword>
<dbReference type="Gene3D" id="1.10.3720.10">
    <property type="entry name" value="MetI-like"/>
    <property type="match status" value="1"/>
</dbReference>
<feature type="transmembrane region" description="Helical" evidence="12">
    <location>
        <begin position="52"/>
        <end position="77"/>
    </location>
</feature>
<evidence type="ECO:0000256" key="5">
    <source>
        <dbReference type="ARBA" id="ARBA00022475"/>
    </source>
</evidence>
<name>A0A1T5BL49_9HYPH</name>
<evidence type="ECO:0000313" key="14">
    <source>
        <dbReference type="EMBL" id="SKB47875.1"/>
    </source>
</evidence>
<dbReference type="PROSITE" id="PS50928">
    <property type="entry name" value="ABC_TM1"/>
    <property type="match status" value="1"/>
</dbReference>
<proteinExistence type="inferred from homology"/>
<evidence type="ECO:0000256" key="9">
    <source>
        <dbReference type="ARBA" id="ARBA00023136"/>
    </source>
</evidence>
<sequence>MQARSSVADLPVAAGGGGLRLRWPLRRRPARAAAEGGAESGLKRAHFRDWHLPFWLLAPQLFILLLFFFIPSIRALIQAFQLTDPFGATTQWVGFQNFTRLFGSGVYWSSVQVTLIFTLAQNLLTLSLALLLAFASNHILRGRGAYRTILLLPYAIAPAIAGIMLAFLFNPRVGPVAHMLQGIGFDWDPNRNAWHALALIVMAASWKHICYNYIFLVAALLSVPHSLLESAYLDGAGPIQRFLRISLPMIAPTLFFLVVINFVYGLFETFAIVDATTRGGPAGATSILVYKVYQDGFVTLDLGSSAAQSVVLMALALLLTFAQFRFIERRVNYSV</sequence>
<dbReference type="RefSeq" id="WP_079591148.1">
    <property type="nucleotide sequence ID" value="NZ_FUYX01000002.1"/>
</dbReference>
<keyword evidence="9 12" id="KW-0472">Membrane</keyword>
<dbReference type="InterPro" id="IPR000515">
    <property type="entry name" value="MetI-like"/>
</dbReference>
<gene>
    <name evidence="14" type="ORF">SAMN05660750_00892</name>
</gene>
<evidence type="ECO:0000256" key="12">
    <source>
        <dbReference type="RuleBase" id="RU363032"/>
    </source>
</evidence>
<dbReference type="OrthoDB" id="9773727at2"/>
<evidence type="ECO:0000256" key="8">
    <source>
        <dbReference type="ARBA" id="ARBA00022989"/>
    </source>
</evidence>
<organism evidence="14 15">
    <name type="scientific">Bosea thiooxidans</name>
    <dbReference type="NCBI Taxonomy" id="53254"/>
    <lineage>
        <taxon>Bacteria</taxon>
        <taxon>Pseudomonadati</taxon>
        <taxon>Pseudomonadota</taxon>
        <taxon>Alphaproteobacteria</taxon>
        <taxon>Hyphomicrobiales</taxon>
        <taxon>Boseaceae</taxon>
        <taxon>Bosea</taxon>
    </lineage>
</organism>
<comment type="function">
    <text evidence="10">Part of the ABC transporter complex UgpBAEC involved in sn-glycerol-3-phosphate (G3P) import. Probably responsible for the translocation of the substrate across the membrane.</text>
</comment>
<dbReference type="AlphaFoldDB" id="A0A1T5BL49"/>